<keyword evidence="3" id="KW-1185">Reference proteome</keyword>
<dbReference type="Proteomes" id="UP001148838">
    <property type="component" value="Unassembled WGS sequence"/>
</dbReference>
<feature type="region of interest" description="Disordered" evidence="1">
    <location>
        <begin position="1"/>
        <end position="42"/>
    </location>
</feature>
<evidence type="ECO:0000256" key="1">
    <source>
        <dbReference type="SAM" id="MobiDB-lite"/>
    </source>
</evidence>
<evidence type="ECO:0000313" key="3">
    <source>
        <dbReference type="Proteomes" id="UP001148838"/>
    </source>
</evidence>
<feature type="compositionally biased region" description="Pro residues" evidence="1">
    <location>
        <begin position="98"/>
        <end position="110"/>
    </location>
</feature>
<protein>
    <submittedName>
        <fullName evidence="2">Uncharacterized protein</fullName>
    </submittedName>
</protein>
<organism evidence="2 3">
    <name type="scientific">Periplaneta americana</name>
    <name type="common">American cockroach</name>
    <name type="synonym">Blatta americana</name>
    <dbReference type="NCBI Taxonomy" id="6978"/>
    <lineage>
        <taxon>Eukaryota</taxon>
        <taxon>Metazoa</taxon>
        <taxon>Ecdysozoa</taxon>
        <taxon>Arthropoda</taxon>
        <taxon>Hexapoda</taxon>
        <taxon>Insecta</taxon>
        <taxon>Pterygota</taxon>
        <taxon>Neoptera</taxon>
        <taxon>Polyneoptera</taxon>
        <taxon>Dictyoptera</taxon>
        <taxon>Blattodea</taxon>
        <taxon>Blattoidea</taxon>
        <taxon>Blattidae</taxon>
        <taxon>Blattinae</taxon>
        <taxon>Periplaneta</taxon>
    </lineage>
</organism>
<comment type="caution">
    <text evidence="2">The sequence shown here is derived from an EMBL/GenBank/DDBJ whole genome shotgun (WGS) entry which is preliminary data.</text>
</comment>
<name>A0ABQ8SPZ0_PERAM</name>
<proteinExistence type="predicted"/>
<dbReference type="EMBL" id="JAJSOF020000023">
    <property type="protein sequence ID" value="KAJ4436244.1"/>
    <property type="molecule type" value="Genomic_DNA"/>
</dbReference>
<reference evidence="2 3" key="1">
    <citation type="journal article" date="2022" name="Allergy">
        <title>Genome assembly and annotation of Periplaneta americana reveal a comprehensive cockroach allergen profile.</title>
        <authorList>
            <person name="Wang L."/>
            <person name="Xiong Q."/>
            <person name="Saelim N."/>
            <person name="Wang L."/>
            <person name="Nong W."/>
            <person name="Wan A.T."/>
            <person name="Shi M."/>
            <person name="Liu X."/>
            <person name="Cao Q."/>
            <person name="Hui J.H.L."/>
            <person name="Sookrung N."/>
            <person name="Leung T.F."/>
            <person name="Tungtrongchitr A."/>
            <person name="Tsui S.K.W."/>
        </authorList>
    </citation>
    <scope>NUCLEOTIDE SEQUENCE [LARGE SCALE GENOMIC DNA]</scope>
    <source>
        <strain evidence="2">PWHHKU_190912</strain>
    </source>
</reference>
<feature type="region of interest" description="Disordered" evidence="1">
    <location>
        <begin position="84"/>
        <end position="115"/>
    </location>
</feature>
<sequence length="266" mass="29468">MSRTQACRPSIHKPLMSEHLPTFHGKGRATSRNNASLHSHGARIDKLQTRFDKPRAVGTGLNRRWILKDNDNAGEMSPGSITESIELRENPRKKPQPGNLPRPGFEPGPPGFAARRADHYSTGVDQVITTDRNPYTIPASATSPKALLSVRGETPPPRVRVKPRKNLTQATRPDREFLGSDSLTPQPQRWTQRNGQMFSKIATSQPNDFVKNICPQRHNDIDVLTAKFVSAFEKKNIPKNDVSSLLGGISLTMSVVCLYNGGHVEL</sequence>
<accession>A0ABQ8SPZ0</accession>
<gene>
    <name evidence="2" type="ORF">ANN_18875</name>
</gene>
<evidence type="ECO:0000313" key="2">
    <source>
        <dbReference type="EMBL" id="KAJ4436244.1"/>
    </source>
</evidence>